<name>A0ABX7QNQ2_9GAMM</name>
<organism evidence="3 4">
    <name type="scientific">Shewanella avicenniae</name>
    <dbReference type="NCBI Taxonomy" id="2814294"/>
    <lineage>
        <taxon>Bacteria</taxon>
        <taxon>Pseudomonadati</taxon>
        <taxon>Pseudomonadota</taxon>
        <taxon>Gammaproteobacteria</taxon>
        <taxon>Alteromonadales</taxon>
        <taxon>Shewanellaceae</taxon>
        <taxon>Shewanella</taxon>
    </lineage>
</organism>
<evidence type="ECO:0008006" key="5">
    <source>
        <dbReference type="Google" id="ProtNLM"/>
    </source>
</evidence>
<feature type="compositionally biased region" description="Low complexity" evidence="1">
    <location>
        <begin position="272"/>
        <end position="297"/>
    </location>
</feature>
<protein>
    <recommendedName>
        <fullName evidence="5">Lipoprotein</fullName>
    </recommendedName>
</protein>
<keyword evidence="4" id="KW-1185">Reference proteome</keyword>
<accession>A0ABX7QNQ2</accession>
<feature type="signal peptide" evidence="2">
    <location>
        <begin position="1"/>
        <end position="21"/>
    </location>
</feature>
<dbReference type="RefSeq" id="WP_207354230.1">
    <property type="nucleotide sequence ID" value="NZ_CP071503.1"/>
</dbReference>
<sequence length="320" mass="35892">MARIFIRIVGVLLLLSLTGCGDDTAERIAQLQQADNQRLSRLSQMLDNGEIRNAMLLKHYTELLASERSDLKPLLTQLGLDATAEGPMFKSLQQRLSDASNSANFPDKATQLAELQNIYEAADPTQYNDMLSDPLNVVADMSNGTLARVNAISNEASKLANGAENYGAGSQLVGNPSYGHWRTDSSGMSFWEWYGMYSMFNNIFNRPIYYDNWSRHRDYSYYNDVGRYRYSSPEQRRTQDSVYQRTKKSFDSQGKRFDSPYAKSRTGSSALSRQSTSTPKPTTSASQSKSSSSTFRSNYAKDSSFRNSSSRTTRGISRGK</sequence>
<proteinExistence type="predicted"/>
<gene>
    <name evidence="3" type="ORF">JYB87_14805</name>
</gene>
<feature type="compositionally biased region" description="Basic and acidic residues" evidence="1">
    <location>
        <begin position="248"/>
        <end position="258"/>
    </location>
</feature>
<evidence type="ECO:0000313" key="3">
    <source>
        <dbReference type="EMBL" id="QSX32994.1"/>
    </source>
</evidence>
<evidence type="ECO:0000313" key="4">
    <source>
        <dbReference type="Proteomes" id="UP000662770"/>
    </source>
</evidence>
<dbReference type="EMBL" id="CP071503">
    <property type="protein sequence ID" value="QSX32994.1"/>
    <property type="molecule type" value="Genomic_DNA"/>
</dbReference>
<dbReference type="Proteomes" id="UP000662770">
    <property type="component" value="Chromosome"/>
</dbReference>
<evidence type="ECO:0000256" key="1">
    <source>
        <dbReference type="SAM" id="MobiDB-lite"/>
    </source>
</evidence>
<feature type="region of interest" description="Disordered" evidence="1">
    <location>
        <begin position="232"/>
        <end position="320"/>
    </location>
</feature>
<dbReference type="PROSITE" id="PS51257">
    <property type="entry name" value="PROKAR_LIPOPROTEIN"/>
    <property type="match status" value="1"/>
</dbReference>
<feature type="compositionally biased region" description="Low complexity" evidence="1">
    <location>
        <begin position="305"/>
        <end position="320"/>
    </location>
</feature>
<evidence type="ECO:0000256" key="2">
    <source>
        <dbReference type="SAM" id="SignalP"/>
    </source>
</evidence>
<feature type="chain" id="PRO_5046051890" description="Lipoprotein" evidence="2">
    <location>
        <begin position="22"/>
        <end position="320"/>
    </location>
</feature>
<reference evidence="3 4" key="1">
    <citation type="submission" date="2021-03" db="EMBL/GenBank/DDBJ databases">
        <title>Novel species identification of genus Shewanella.</title>
        <authorList>
            <person name="Liu G."/>
            <person name="Zhang Q."/>
        </authorList>
    </citation>
    <scope>NUCLEOTIDE SEQUENCE [LARGE SCALE GENOMIC DNA]</scope>
    <source>
        <strain evidence="3 4">FJAT-51800</strain>
    </source>
</reference>
<keyword evidence="2" id="KW-0732">Signal</keyword>